<dbReference type="InterPro" id="IPR036397">
    <property type="entry name" value="RNaseH_sf"/>
</dbReference>
<evidence type="ECO:0000313" key="1">
    <source>
        <dbReference type="EMBL" id="DAZ98375.1"/>
    </source>
</evidence>
<sequence length="250" mass="28709">MYDVIHIDEKWFYMKRAGQKLYVVRDKDSKEAEKASYQFVKYKRHIMKVMCCTSSRKLRGVAVTTPCNKVTRVVSRRMMINHVIPTVKEVWPTQLDMAITVQQDNAFPHVRANDEAALSCVREGGWRIRLRNQPAQSPNLNVLDLGFFASFQSIQNQSSPQTTSELIDVVKIALHNTSATTLNKTFITLQLCIEEVYRDQEPTTSNHHGCAPHDIQTMVSCQYLWNAMVMRFAPRPIFCTAACQETTMIM</sequence>
<dbReference type="GO" id="GO:0003676">
    <property type="term" value="F:nucleic acid binding"/>
    <property type="evidence" value="ECO:0007669"/>
    <property type="project" value="InterPro"/>
</dbReference>
<evidence type="ECO:0008006" key="3">
    <source>
        <dbReference type="Google" id="ProtNLM"/>
    </source>
</evidence>
<keyword evidence="2" id="KW-1185">Reference proteome</keyword>
<dbReference type="Gene3D" id="3.30.420.10">
    <property type="entry name" value="Ribonuclease H-like superfamily/Ribonuclease H"/>
    <property type="match status" value="1"/>
</dbReference>
<dbReference type="Proteomes" id="UP001146120">
    <property type="component" value="Unassembled WGS sequence"/>
</dbReference>
<proteinExistence type="predicted"/>
<dbReference type="PANTHER" id="PTHR47169">
    <property type="entry name" value="OS01G0541250 PROTEIN"/>
    <property type="match status" value="1"/>
</dbReference>
<dbReference type="EMBL" id="DAKRPA010000108">
    <property type="protein sequence ID" value="DAZ98375.1"/>
    <property type="molecule type" value="Genomic_DNA"/>
</dbReference>
<comment type="caution">
    <text evidence="1">The sequence shown here is derived from an EMBL/GenBank/DDBJ whole genome shotgun (WGS) entry which is preliminary data.</text>
</comment>
<gene>
    <name evidence="1" type="ORF">N0F65_000694</name>
</gene>
<accession>A0AAV2YU06</accession>
<reference evidence="1" key="2">
    <citation type="journal article" date="2023" name="Microbiol Resour">
        <title>Decontamination and Annotation of the Draft Genome Sequence of the Oomycete Lagenidium giganteum ARSEF 373.</title>
        <authorList>
            <person name="Morgan W.R."/>
            <person name="Tartar A."/>
        </authorList>
    </citation>
    <scope>NUCLEOTIDE SEQUENCE</scope>
    <source>
        <strain evidence="1">ARSEF 373</strain>
    </source>
</reference>
<name>A0AAV2YU06_9STRA</name>
<reference evidence="1" key="1">
    <citation type="submission" date="2022-11" db="EMBL/GenBank/DDBJ databases">
        <authorList>
            <person name="Morgan W.R."/>
            <person name="Tartar A."/>
        </authorList>
    </citation>
    <scope>NUCLEOTIDE SEQUENCE</scope>
    <source>
        <strain evidence="1">ARSEF 373</strain>
    </source>
</reference>
<evidence type="ECO:0000313" key="2">
    <source>
        <dbReference type="Proteomes" id="UP001146120"/>
    </source>
</evidence>
<dbReference type="AlphaFoldDB" id="A0AAV2YU06"/>
<organism evidence="1 2">
    <name type="scientific">Lagenidium giganteum</name>
    <dbReference type="NCBI Taxonomy" id="4803"/>
    <lineage>
        <taxon>Eukaryota</taxon>
        <taxon>Sar</taxon>
        <taxon>Stramenopiles</taxon>
        <taxon>Oomycota</taxon>
        <taxon>Peronosporomycetes</taxon>
        <taxon>Pythiales</taxon>
        <taxon>Pythiaceae</taxon>
    </lineage>
</organism>
<protein>
    <recommendedName>
        <fullName evidence="3">Transposase</fullName>
    </recommendedName>
</protein>